<evidence type="ECO:0000256" key="1">
    <source>
        <dbReference type="SAM" id="SignalP"/>
    </source>
</evidence>
<protein>
    <recommendedName>
        <fullName evidence="4">Prokineticin domain-containing protein</fullName>
    </recommendedName>
</protein>
<evidence type="ECO:0008006" key="4">
    <source>
        <dbReference type="Google" id="ProtNLM"/>
    </source>
</evidence>
<gene>
    <name evidence="2" type="primary">106057363</name>
</gene>
<feature type="chain" id="PRO_5013016723" description="Prokineticin domain-containing protein" evidence="1">
    <location>
        <begin position="20"/>
        <end position="126"/>
    </location>
</feature>
<dbReference type="EnsemblMetazoa" id="BGLB029242-RA">
    <property type="protein sequence ID" value="BGLB029242-PA"/>
    <property type="gene ID" value="BGLB029242"/>
</dbReference>
<evidence type="ECO:0000313" key="3">
    <source>
        <dbReference type="Proteomes" id="UP000076420"/>
    </source>
</evidence>
<proteinExistence type="predicted"/>
<dbReference type="KEGG" id="bgt:106057363"/>
<dbReference type="AlphaFoldDB" id="A0A2C9LBB1"/>
<feature type="signal peptide" evidence="1">
    <location>
        <begin position="1"/>
        <end position="19"/>
    </location>
</feature>
<reference evidence="2" key="1">
    <citation type="submission" date="2020-05" db="UniProtKB">
        <authorList>
            <consortium name="EnsemblMetazoa"/>
        </authorList>
    </citation>
    <scope>IDENTIFICATION</scope>
    <source>
        <strain evidence="2">BB02</strain>
    </source>
</reference>
<name>A0A2C9LBB1_BIOGL</name>
<dbReference type="OrthoDB" id="6132230at2759"/>
<evidence type="ECO:0000313" key="2">
    <source>
        <dbReference type="EnsemblMetazoa" id="BGLB029242-PA"/>
    </source>
</evidence>
<dbReference type="VEuPathDB" id="VectorBase:BGLB029242"/>
<sequence>MSRTLLLCVLLGIFAASQALVGKTCTKDSDCHAGECCQILSEFMVVSKRQDVANSFFQNPTNGTCQTYKLEGAPCTAFEKINGFCGCEPGTTCNTYEVPIPTSLLQVRKPAPARPGFQWESTCGAA</sequence>
<keyword evidence="1" id="KW-0732">Signal</keyword>
<dbReference type="Proteomes" id="UP000076420">
    <property type="component" value="Unassembled WGS sequence"/>
</dbReference>
<accession>A0A2C9LBB1</accession>
<organism evidence="2 3">
    <name type="scientific">Biomphalaria glabrata</name>
    <name type="common">Bloodfluke planorb</name>
    <name type="synonym">Freshwater snail</name>
    <dbReference type="NCBI Taxonomy" id="6526"/>
    <lineage>
        <taxon>Eukaryota</taxon>
        <taxon>Metazoa</taxon>
        <taxon>Spiralia</taxon>
        <taxon>Lophotrochozoa</taxon>
        <taxon>Mollusca</taxon>
        <taxon>Gastropoda</taxon>
        <taxon>Heterobranchia</taxon>
        <taxon>Euthyneura</taxon>
        <taxon>Panpulmonata</taxon>
        <taxon>Hygrophila</taxon>
        <taxon>Lymnaeoidea</taxon>
        <taxon>Planorbidae</taxon>
        <taxon>Biomphalaria</taxon>
    </lineage>
</organism>
<dbReference type="VEuPathDB" id="VectorBase:BGLAX_040972"/>